<sequence length="259" mass="29687">MLTKQSTDLLVVGDKFHDFALGNDIVTLSQLDLMTKIPSKVLARNNSLVVGQGVRKDTVNNILKNYHEYNQQVSNVDLQILLEDQHSQGINNYTHKKEEHNILIGKTTKVEENVYTLPLIIDERCELMGDHQSGKHLQGMLLVEAFRQTFIAVTEEFYPFLGDIKKYFVINSLNTQFHNFIFPIAANIVYKVNDIDINERREKVSSRIEAWQNDILCASMEANFTVYPLDIISEKESELAEKAISDHFIKINSNKIVSE</sequence>
<dbReference type="EMBL" id="CWJI01000012">
    <property type="protein sequence ID" value="CRY56275.1"/>
    <property type="molecule type" value="Genomic_DNA"/>
</dbReference>
<feature type="domain" description="A-factor biosynthesis hotdog" evidence="1">
    <location>
        <begin position="95"/>
        <end position="225"/>
    </location>
</feature>
<dbReference type="Proteomes" id="UP000043316">
    <property type="component" value="Unassembled WGS sequence"/>
</dbReference>
<protein>
    <submittedName>
        <fullName evidence="2">A-factor biosynthesis hotdog domain</fullName>
    </submittedName>
</protein>
<evidence type="ECO:0000259" key="1">
    <source>
        <dbReference type="Pfam" id="PF03756"/>
    </source>
</evidence>
<evidence type="ECO:0000313" key="2">
    <source>
        <dbReference type="EMBL" id="CRY56275.1"/>
    </source>
</evidence>
<dbReference type="Pfam" id="PF03756">
    <property type="entry name" value="AfsA"/>
    <property type="match status" value="1"/>
</dbReference>
<proteinExistence type="predicted"/>
<dbReference type="AlphaFoldDB" id="A0A0H5LYY0"/>
<organism evidence="2 3">
    <name type="scientific">Yersinia intermedia</name>
    <dbReference type="NCBI Taxonomy" id="631"/>
    <lineage>
        <taxon>Bacteria</taxon>
        <taxon>Pseudomonadati</taxon>
        <taxon>Pseudomonadota</taxon>
        <taxon>Gammaproteobacteria</taxon>
        <taxon>Enterobacterales</taxon>
        <taxon>Yersiniaceae</taxon>
        <taxon>Yersinia</taxon>
    </lineage>
</organism>
<dbReference type="InterPro" id="IPR005509">
    <property type="entry name" value="AfsA_hotdog_dom"/>
</dbReference>
<evidence type="ECO:0000313" key="3">
    <source>
        <dbReference type="Proteomes" id="UP000043316"/>
    </source>
</evidence>
<gene>
    <name evidence="2" type="ORF">ERS008476_03312</name>
</gene>
<reference evidence="3" key="1">
    <citation type="submission" date="2015-03" db="EMBL/GenBank/DDBJ databases">
        <authorList>
            <consortium name="Pathogen Informatics"/>
        </authorList>
    </citation>
    <scope>NUCLEOTIDE SEQUENCE [LARGE SCALE GENOMIC DNA]</scope>
    <source>
        <strain evidence="3">R148</strain>
    </source>
</reference>
<name>A0A0H5LYY0_YERIN</name>
<dbReference type="RefSeq" id="WP_196353740.1">
    <property type="nucleotide sequence ID" value="NZ_CWJI01000012.1"/>
</dbReference>
<accession>A0A0H5LYY0</accession>